<protein>
    <submittedName>
        <fullName evidence="2">Uncharacterized protein</fullName>
    </submittedName>
</protein>
<sequence>MERNYERKSNRNRFQYGSKSDSSLPLARALVEEGSSSGHGPSSLGSYPGTEATPDTSRSFGDLLPGQNGICTSKRRYSSEEPERLRESGKGIDEQQAAITAFRQDLLDRAIPSQRDFEEDPAHKYWKWSVQEQSWYHVNQLTGAIFWAPHQLD</sequence>
<evidence type="ECO:0000313" key="3">
    <source>
        <dbReference type="Proteomes" id="UP000076552"/>
    </source>
</evidence>
<dbReference type="EMBL" id="LFIV01000002">
    <property type="protein sequence ID" value="KZL78580.1"/>
    <property type="molecule type" value="Genomic_DNA"/>
</dbReference>
<comment type="caution">
    <text evidence="2">The sequence shown here is derived from an EMBL/GenBank/DDBJ whole genome shotgun (WGS) entry which is preliminary data.</text>
</comment>
<dbReference type="AlphaFoldDB" id="A0A166Z8H1"/>
<evidence type="ECO:0000313" key="2">
    <source>
        <dbReference type="EMBL" id="KZL78580.1"/>
    </source>
</evidence>
<name>A0A166Z8H1_9PEZI</name>
<dbReference type="Proteomes" id="UP000076552">
    <property type="component" value="Unassembled WGS sequence"/>
</dbReference>
<feature type="compositionally biased region" description="Low complexity" evidence="1">
    <location>
        <begin position="34"/>
        <end position="49"/>
    </location>
</feature>
<reference evidence="2 3" key="1">
    <citation type="submission" date="2015-06" db="EMBL/GenBank/DDBJ databases">
        <title>Survival trade-offs in plant roots during colonization by closely related pathogenic and mutualistic fungi.</title>
        <authorList>
            <person name="Hacquard S."/>
            <person name="Kracher B."/>
            <person name="Hiruma K."/>
            <person name="Weinman A."/>
            <person name="Muench P."/>
            <person name="Garrido Oter R."/>
            <person name="Ver Loren van Themaat E."/>
            <person name="Dallerey J.-F."/>
            <person name="Damm U."/>
            <person name="Henrissat B."/>
            <person name="Lespinet O."/>
            <person name="Thon M."/>
            <person name="Kemen E."/>
            <person name="McHardy A.C."/>
            <person name="Schulze-Lefert P."/>
            <person name="O'Connell R.J."/>
        </authorList>
    </citation>
    <scope>NUCLEOTIDE SEQUENCE [LARGE SCALE GENOMIC DNA]</scope>
    <source>
        <strain evidence="2 3">0861</strain>
    </source>
</reference>
<accession>A0A166Z8H1</accession>
<feature type="compositionally biased region" description="Basic and acidic residues" evidence="1">
    <location>
        <begin position="77"/>
        <end position="93"/>
    </location>
</feature>
<organism evidence="2 3">
    <name type="scientific">Colletotrichum tofieldiae</name>
    <dbReference type="NCBI Taxonomy" id="708197"/>
    <lineage>
        <taxon>Eukaryota</taxon>
        <taxon>Fungi</taxon>
        <taxon>Dikarya</taxon>
        <taxon>Ascomycota</taxon>
        <taxon>Pezizomycotina</taxon>
        <taxon>Sordariomycetes</taxon>
        <taxon>Hypocreomycetidae</taxon>
        <taxon>Glomerellales</taxon>
        <taxon>Glomerellaceae</taxon>
        <taxon>Colletotrichum</taxon>
        <taxon>Colletotrichum spaethianum species complex</taxon>
    </lineage>
</organism>
<keyword evidence="3" id="KW-1185">Reference proteome</keyword>
<gene>
    <name evidence="2" type="ORF">CT0861_02132</name>
</gene>
<evidence type="ECO:0000256" key="1">
    <source>
        <dbReference type="SAM" id="MobiDB-lite"/>
    </source>
</evidence>
<feature type="compositionally biased region" description="Polar residues" evidence="1">
    <location>
        <begin position="12"/>
        <end position="23"/>
    </location>
</feature>
<feature type="region of interest" description="Disordered" evidence="1">
    <location>
        <begin position="1"/>
        <end position="93"/>
    </location>
</feature>
<proteinExistence type="predicted"/>